<proteinExistence type="predicted"/>
<comment type="caution">
    <text evidence="5">The sequence shown here is derived from an EMBL/GenBank/DDBJ whole genome shotgun (WGS) entry which is preliminary data.</text>
</comment>
<dbReference type="InterPro" id="IPR002509">
    <property type="entry name" value="NODB_dom"/>
</dbReference>
<dbReference type="SUPFAM" id="SSF88713">
    <property type="entry name" value="Glycoside hydrolase/deacetylase"/>
    <property type="match status" value="1"/>
</dbReference>
<evidence type="ECO:0000313" key="5">
    <source>
        <dbReference type="EMBL" id="MFB0845239.1"/>
    </source>
</evidence>
<gene>
    <name evidence="5" type="ORF">ACEU3E_23925</name>
</gene>
<dbReference type="PANTHER" id="PTHR34216">
    <property type="match status" value="1"/>
</dbReference>
<dbReference type="EMBL" id="JBHDLN010000013">
    <property type="protein sequence ID" value="MFB0845239.1"/>
    <property type="molecule type" value="Genomic_DNA"/>
</dbReference>
<reference evidence="5 6" key="1">
    <citation type="submission" date="2024-09" db="EMBL/GenBank/DDBJ databases">
        <authorList>
            <person name="Makale K.P.P."/>
            <person name="Makhzoum A."/>
            <person name="Rantong G."/>
            <person name="Rahube T.O."/>
        </authorList>
    </citation>
    <scope>NUCLEOTIDE SEQUENCE [LARGE SCALE GENOMIC DNA]</scope>
    <source>
        <strain evidence="5 6">KM_D13</strain>
    </source>
</reference>
<name>A0ABV4V575_9BACL</name>
<organism evidence="5 6">
    <name type="scientific">Paenibacillus oleatilyticus</name>
    <dbReference type="NCBI Taxonomy" id="2594886"/>
    <lineage>
        <taxon>Bacteria</taxon>
        <taxon>Bacillati</taxon>
        <taxon>Bacillota</taxon>
        <taxon>Bacilli</taxon>
        <taxon>Bacillales</taxon>
        <taxon>Paenibacillaceae</taxon>
        <taxon>Paenibacillus</taxon>
    </lineage>
</organism>
<feature type="region of interest" description="Disordered" evidence="3">
    <location>
        <begin position="136"/>
        <end position="164"/>
    </location>
</feature>
<evidence type="ECO:0000313" key="6">
    <source>
        <dbReference type="Proteomes" id="UP001575622"/>
    </source>
</evidence>
<dbReference type="Gene3D" id="3.20.20.370">
    <property type="entry name" value="Glycoside hydrolase/deacetylase"/>
    <property type="match status" value="1"/>
</dbReference>
<evidence type="ECO:0000256" key="1">
    <source>
        <dbReference type="ARBA" id="ARBA00004613"/>
    </source>
</evidence>
<protein>
    <submittedName>
        <fullName evidence="5">Polysaccharide deacetylase family protein</fullName>
    </submittedName>
</protein>
<dbReference type="InterPro" id="IPR051398">
    <property type="entry name" value="Polysacch_Deacetylase"/>
</dbReference>
<evidence type="ECO:0000259" key="4">
    <source>
        <dbReference type="PROSITE" id="PS51677"/>
    </source>
</evidence>
<dbReference type="Pfam" id="PF01522">
    <property type="entry name" value="Polysacc_deac_1"/>
    <property type="match status" value="1"/>
</dbReference>
<accession>A0ABV4V575</accession>
<dbReference type="InterPro" id="IPR011330">
    <property type="entry name" value="Glyco_hydro/deAcase_b/a-brl"/>
</dbReference>
<comment type="subcellular location">
    <subcellularLocation>
        <location evidence="1">Secreted</location>
    </subcellularLocation>
</comment>
<dbReference type="PANTHER" id="PTHR34216:SF3">
    <property type="entry name" value="POLY-BETA-1,6-N-ACETYL-D-GLUCOSAMINE N-DEACETYLASE"/>
    <property type="match status" value="1"/>
</dbReference>
<dbReference type="PROSITE" id="PS51677">
    <property type="entry name" value="NODB"/>
    <property type="match status" value="1"/>
</dbReference>
<evidence type="ECO:0000256" key="3">
    <source>
        <dbReference type="SAM" id="MobiDB-lite"/>
    </source>
</evidence>
<keyword evidence="2" id="KW-0732">Signal</keyword>
<evidence type="ECO:0000256" key="2">
    <source>
        <dbReference type="ARBA" id="ARBA00022729"/>
    </source>
</evidence>
<dbReference type="Proteomes" id="UP001575622">
    <property type="component" value="Unassembled WGS sequence"/>
</dbReference>
<sequence length="264" mass="30149">MSHVFYRDQVAVLMYHHVHATDEGGITITPQLFKDQISHLQKLGYHFIRLHQFKQYLNGSPVPHNAVLLTFDDGYESVYENVYPFLKQQHIPMVNFIMTETLPQVPHLPPTMTTQQLSIMSKETDLVENQSHTDALHHKTNNDDPDGDAYFTSKLPTSNGTIETDEQYHTRIVEDAKRSRQQLYPVNKHAVDVVAYPFGIYTDTAIQYYQEGGFNYGFTIVEAMATRHADSMKIPRINAGSPWIAPADLHVIIQSKIVSYNAES</sequence>
<dbReference type="RefSeq" id="WP_373955394.1">
    <property type="nucleotide sequence ID" value="NZ_JBHDLN010000013.1"/>
</dbReference>
<keyword evidence="6" id="KW-1185">Reference proteome</keyword>
<feature type="domain" description="NodB homology" evidence="4">
    <location>
        <begin position="65"/>
        <end position="264"/>
    </location>
</feature>